<name>E9D0X5_COCPS</name>
<dbReference type="Proteomes" id="UP000002497">
    <property type="component" value="Unassembled WGS sequence"/>
</dbReference>
<evidence type="ECO:0000313" key="2">
    <source>
        <dbReference type="Proteomes" id="UP000002497"/>
    </source>
</evidence>
<keyword evidence="2" id="KW-1185">Reference proteome</keyword>
<proteinExistence type="predicted"/>
<dbReference type="AlphaFoldDB" id="E9D0X5"/>
<gene>
    <name evidence="1" type="ORF">CPSG_03154</name>
</gene>
<dbReference type="VEuPathDB" id="FungiDB:CPSG_03154"/>
<protein>
    <submittedName>
        <fullName evidence="1">Uncharacterized protein</fullName>
    </submittedName>
</protein>
<reference evidence="2" key="2">
    <citation type="submission" date="2010-03" db="EMBL/GenBank/DDBJ databases">
        <title>The genome sequence of Coccidioides posadasii strain Silveira.</title>
        <authorList>
            <consortium name="The Broad Institute Genome Sequencing Center for Infectious Disease"/>
            <person name="Neafsey D."/>
            <person name="Orbach M."/>
            <person name="Henn M.R."/>
            <person name="Cole G.T."/>
            <person name="Galgiani J."/>
            <person name="Gardner M.J."/>
            <person name="Kirkland T.N."/>
            <person name="Taylor J.W."/>
            <person name="Young S.K."/>
            <person name="Zeng Q."/>
            <person name="Koehrsen M."/>
            <person name="Alvarado L."/>
            <person name="Berlin A."/>
            <person name="Borenstein D."/>
            <person name="Chapman S.B."/>
            <person name="Chen Z."/>
            <person name="Engels R."/>
            <person name="Freedman E."/>
            <person name="Gellesch M."/>
            <person name="Goldberg J."/>
            <person name="Griggs A."/>
            <person name="Gujja S."/>
            <person name="Heilman E."/>
            <person name="Heiman D."/>
            <person name="Howarth C."/>
            <person name="Jen D."/>
            <person name="Larson L."/>
            <person name="Mehta T."/>
            <person name="Neiman D."/>
            <person name="Park D."/>
            <person name="Pearson M."/>
            <person name="Richards J."/>
            <person name="Roberts A."/>
            <person name="Saif S."/>
            <person name="Shea T."/>
            <person name="Shenoy N."/>
            <person name="Sisk P."/>
            <person name="Stolte C."/>
            <person name="Sykes S."/>
            <person name="Walk T."/>
            <person name="White J."/>
            <person name="Yandava C."/>
            <person name="Haas B."/>
            <person name="Nusbaum C."/>
            <person name="Birren B."/>
        </authorList>
    </citation>
    <scope>NUCLEOTIDE SEQUENCE [LARGE SCALE GENOMIC DNA]</scope>
    <source>
        <strain evidence="2">RMSCC 757 / Silveira</strain>
    </source>
</reference>
<organism evidence="2">
    <name type="scientific">Coccidioides posadasii (strain RMSCC 757 / Silveira)</name>
    <name type="common">Valley fever fungus</name>
    <dbReference type="NCBI Taxonomy" id="443226"/>
    <lineage>
        <taxon>Eukaryota</taxon>
        <taxon>Fungi</taxon>
        <taxon>Dikarya</taxon>
        <taxon>Ascomycota</taxon>
        <taxon>Pezizomycotina</taxon>
        <taxon>Eurotiomycetes</taxon>
        <taxon>Eurotiomycetidae</taxon>
        <taxon>Onygenales</taxon>
        <taxon>Onygenaceae</taxon>
        <taxon>Coccidioides</taxon>
    </lineage>
</organism>
<accession>E9D0X5</accession>
<sequence>MIVLRSTYRKCTPCPSFRMDLCQHSNPVAYLRTNDSVLAFNLAICMHVVRSQYSVRTKYIQCPVWRVSQLERVCCRVDSSCHHAAVHAVESATPFKEVKPGPLCSEIEGIRLFKINARVDSCTPCGVLRMRSFGHTFKE</sequence>
<dbReference type="EMBL" id="GL636489">
    <property type="protein sequence ID" value="EFW19979.1"/>
    <property type="molecule type" value="Genomic_DNA"/>
</dbReference>
<dbReference type="HOGENOM" id="CLU_1844907_0_0_1"/>
<evidence type="ECO:0000313" key="1">
    <source>
        <dbReference type="EMBL" id="EFW19979.1"/>
    </source>
</evidence>
<reference evidence="2" key="1">
    <citation type="journal article" date="2010" name="Genome Res.">
        <title>Population genomic sequencing of Coccidioides fungi reveals recent hybridization and transposon control.</title>
        <authorList>
            <person name="Neafsey D.E."/>
            <person name="Barker B.M."/>
            <person name="Sharpton T.J."/>
            <person name="Stajich J.E."/>
            <person name="Park D.J."/>
            <person name="Whiston E."/>
            <person name="Hung C.-Y."/>
            <person name="McMahan C."/>
            <person name="White J."/>
            <person name="Sykes S."/>
            <person name="Heiman D."/>
            <person name="Young S."/>
            <person name="Zeng Q."/>
            <person name="Abouelleil A."/>
            <person name="Aftuck L."/>
            <person name="Bessette D."/>
            <person name="Brown A."/>
            <person name="FitzGerald M."/>
            <person name="Lui A."/>
            <person name="Macdonald J.P."/>
            <person name="Priest M."/>
            <person name="Orbach M.J."/>
            <person name="Galgiani J.N."/>
            <person name="Kirkland T.N."/>
            <person name="Cole G.T."/>
            <person name="Birren B.W."/>
            <person name="Henn M.R."/>
            <person name="Taylor J.W."/>
            <person name="Rounsley S.D."/>
        </authorList>
    </citation>
    <scope>NUCLEOTIDE SEQUENCE [LARGE SCALE GENOMIC DNA]</scope>
    <source>
        <strain evidence="2">RMSCC 757 / Silveira</strain>
    </source>
</reference>